<dbReference type="AlphaFoldDB" id="A0A087RG09"/>
<evidence type="ECO:0000313" key="1">
    <source>
        <dbReference type="EMBL" id="KFM12413.1"/>
    </source>
</evidence>
<organism evidence="1 2">
    <name type="scientific">Aptenodytes forsteri</name>
    <name type="common">Emperor penguin</name>
    <dbReference type="NCBI Taxonomy" id="9233"/>
    <lineage>
        <taxon>Eukaryota</taxon>
        <taxon>Metazoa</taxon>
        <taxon>Chordata</taxon>
        <taxon>Craniata</taxon>
        <taxon>Vertebrata</taxon>
        <taxon>Euteleostomi</taxon>
        <taxon>Archelosauria</taxon>
        <taxon>Archosauria</taxon>
        <taxon>Dinosauria</taxon>
        <taxon>Saurischia</taxon>
        <taxon>Theropoda</taxon>
        <taxon>Coelurosauria</taxon>
        <taxon>Aves</taxon>
        <taxon>Neognathae</taxon>
        <taxon>Neoaves</taxon>
        <taxon>Aequornithes</taxon>
        <taxon>Sphenisciformes</taxon>
        <taxon>Spheniscidae</taxon>
        <taxon>Aptenodytes</taxon>
    </lineage>
</organism>
<feature type="non-terminal residue" evidence="1">
    <location>
        <position position="50"/>
    </location>
</feature>
<keyword evidence="2" id="KW-1185">Reference proteome</keyword>
<dbReference type="Proteomes" id="UP000053286">
    <property type="component" value="Unassembled WGS sequence"/>
</dbReference>
<proteinExistence type="predicted"/>
<name>A0A087RG09_APTFO</name>
<gene>
    <name evidence="1" type="ORF">AS27_12288</name>
</gene>
<protein>
    <submittedName>
        <fullName evidence="1">Uncharacterized protein</fullName>
    </submittedName>
</protein>
<evidence type="ECO:0000313" key="2">
    <source>
        <dbReference type="Proteomes" id="UP000053286"/>
    </source>
</evidence>
<accession>A0A087RG09</accession>
<dbReference type="EMBL" id="KL226347">
    <property type="protein sequence ID" value="KFM12413.1"/>
    <property type="molecule type" value="Genomic_DNA"/>
</dbReference>
<sequence>MLGVDLSFSAKLKSLLAPGSFAVKGLIVIKSLLISPQLVLLNEAICFPSA</sequence>
<reference evidence="1 2" key="1">
    <citation type="submission" date="2014-04" db="EMBL/GenBank/DDBJ databases">
        <title>Genome evolution of avian class.</title>
        <authorList>
            <person name="Zhang G."/>
            <person name="Li C."/>
        </authorList>
    </citation>
    <scope>NUCLEOTIDE SEQUENCE [LARGE SCALE GENOMIC DNA]</scope>
    <source>
        <strain evidence="1">BGI_AS27</strain>
    </source>
</reference>